<dbReference type="Proteomes" id="UP000236753">
    <property type="component" value="Unassembled WGS sequence"/>
</dbReference>
<dbReference type="Pfam" id="PF01687">
    <property type="entry name" value="Flavokinase"/>
    <property type="match status" value="1"/>
</dbReference>
<dbReference type="UniPathway" id="UPA00277">
    <property type="reaction ID" value="UER00407"/>
</dbReference>
<dbReference type="GO" id="GO:0005524">
    <property type="term" value="F:ATP binding"/>
    <property type="evidence" value="ECO:0007669"/>
    <property type="project" value="UniProtKB-UniRule"/>
</dbReference>
<evidence type="ECO:0000256" key="15">
    <source>
        <dbReference type="PIRNR" id="PIRNR004491"/>
    </source>
</evidence>
<dbReference type="EMBL" id="FNUX01000036">
    <property type="protein sequence ID" value="SEG18112.1"/>
    <property type="molecule type" value="Genomic_DNA"/>
</dbReference>
<evidence type="ECO:0000256" key="6">
    <source>
        <dbReference type="ARBA" id="ARBA00022679"/>
    </source>
</evidence>
<dbReference type="InterPro" id="IPR023468">
    <property type="entry name" value="Riboflavin_kinase"/>
</dbReference>
<evidence type="ECO:0000313" key="18">
    <source>
        <dbReference type="Proteomes" id="UP000236753"/>
    </source>
</evidence>
<comment type="catalytic activity">
    <reaction evidence="14 15">
        <text>FMN + ATP + H(+) = FAD + diphosphate</text>
        <dbReference type="Rhea" id="RHEA:17237"/>
        <dbReference type="ChEBI" id="CHEBI:15378"/>
        <dbReference type="ChEBI" id="CHEBI:30616"/>
        <dbReference type="ChEBI" id="CHEBI:33019"/>
        <dbReference type="ChEBI" id="CHEBI:57692"/>
        <dbReference type="ChEBI" id="CHEBI:58210"/>
        <dbReference type="EC" id="2.7.7.2"/>
    </reaction>
</comment>
<comment type="catalytic activity">
    <reaction evidence="13 15">
        <text>riboflavin + ATP = FMN + ADP + H(+)</text>
        <dbReference type="Rhea" id="RHEA:14357"/>
        <dbReference type="ChEBI" id="CHEBI:15378"/>
        <dbReference type="ChEBI" id="CHEBI:30616"/>
        <dbReference type="ChEBI" id="CHEBI:57986"/>
        <dbReference type="ChEBI" id="CHEBI:58210"/>
        <dbReference type="ChEBI" id="CHEBI:456216"/>
        <dbReference type="EC" id="2.7.1.26"/>
    </reaction>
</comment>
<keyword evidence="12" id="KW-0511">Multifunctional enzyme</keyword>
<comment type="similarity">
    <text evidence="15">Belongs to the ribF family.</text>
</comment>
<evidence type="ECO:0000256" key="9">
    <source>
        <dbReference type="ARBA" id="ARBA00022777"/>
    </source>
</evidence>
<evidence type="ECO:0000256" key="4">
    <source>
        <dbReference type="ARBA" id="ARBA00022630"/>
    </source>
</evidence>
<dbReference type="GO" id="GO:0008531">
    <property type="term" value="F:riboflavin kinase activity"/>
    <property type="evidence" value="ECO:0007669"/>
    <property type="project" value="UniProtKB-UniRule"/>
</dbReference>
<keyword evidence="11 15" id="KW-0067">ATP-binding</keyword>
<dbReference type="GO" id="GO:0009398">
    <property type="term" value="P:FMN biosynthetic process"/>
    <property type="evidence" value="ECO:0007669"/>
    <property type="project" value="UniProtKB-UniRule"/>
</dbReference>
<evidence type="ECO:0000256" key="10">
    <source>
        <dbReference type="ARBA" id="ARBA00022827"/>
    </source>
</evidence>
<dbReference type="OrthoDB" id="9803667at2"/>
<dbReference type="PIRSF" id="PIRSF004491">
    <property type="entry name" value="FAD_Synth"/>
    <property type="match status" value="1"/>
</dbReference>
<dbReference type="Gene3D" id="2.40.30.30">
    <property type="entry name" value="Riboflavin kinase-like"/>
    <property type="match status" value="1"/>
</dbReference>
<dbReference type="SUPFAM" id="SSF52374">
    <property type="entry name" value="Nucleotidylyl transferase"/>
    <property type="match status" value="1"/>
</dbReference>
<evidence type="ECO:0000256" key="12">
    <source>
        <dbReference type="ARBA" id="ARBA00023268"/>
    </source>
</evidence>
<keyword evidence="4 15" id="KW-0285">Flavoprotein</keyword>
<dbReference type="UniPathway" id="UPA00276">
    <property type="reaction ID" value="UER00406"/>
</dbReference>
<comment type="pathway">
    <text evidence="3 15">Cofactor biosynthesis; FMN biosynthesis; FMN from riboflavin (ATP route): step 1/1.</text>
</comment>
<dbReference type="NCBIfam" id="NF004159">
    <property type="entry name" value="PRK05627.1-2"/>
    <property type="match status" value="1"/>
</dbReference>
<dbReference type="GO" id="GO:0009231">
    <property type="term" value="P:riboflavin biosynthetic process"/>
    <property type="evidence" value="ECO:0007669"/>
    <property type="project" value="InterPro"/>
</dbReference>
<dbReference type="NCBIfam" id="TIGR00083">
    <property type="entry name" value="ribF"/>
    <property type="match status" value="1"/>
</dbReference>
<dbReference type="PANTHER" id="PTHR22749">
    <property type="entry name" value="RIBOFLAVIN KINASE/FMN ADENYLYLTRANSFERASE"/>
    <property type="match status" value="1"/>
</dbReference>
<evidence type="ECO:0000256" key="2">
    <source>
        <dbReference type="ARBA" id="ARBA00004726"/>
    </source>
</evidence>
<dbReference type="SUPFAM" id="SSF82114">
    <property type="entry name" value="Riboflavin kinase-like"/>
    <property type="match status" value="1"/>
</dbReference>
<keyword evidence="8 15" id="KW-0547">Nucleotide-binding</keyword>
<gene>
    <name evidence="17" type="ORF">SAMN05216334_1364</name>
</gene>
<comment type="function">
    <text evidence="1">Catalyzes the phosphorylation of riboflavin to FMN followed by the adenylation of FMN to FAD.</text>
</comment>
<keyword evidence="5 15" id="KW-0288">FMN</keyword>
<evidence type="ECO:0000256" key="13">
    <source>
        <dbReference type="ARBA" id="ARBA00047880"/>
    </source>
</evidence>
<dbReference type="NCBIfam" id="NF004160">
    <property type="entry name" value="PRK05627.1-3"/>
    <property type="match status" value="1"/>
</dbReference>
<evidence type="ECO:0000256" key="14">
    <source>
        <dbReference type="ARBA" id="ARBA00049494"/>
    </source>
</evidence>
<dbReference type="RefSeq" id="WP_103967573.1">
    <property type="nucleotide sequence ID" value="NZ_FNUX01000036.1"/>
</dbReference>
<dbReference type="InterPro" id="IPR015865">
    <property type="entry name" value="Riboflavin_kinase_bac/euk"/>
</dbReference>
<proteinExistence type="inferred from homology"/>
<dbReference type="GO" id="GO:0003919">
    <property type="term" value="F:FMN adenylyltransferase activity"/>
    <property type="evidence" value="ECO:0007669"/>
    <property type="project" value="UniProtKB-UniRule"/>
</dbReference>
<dbReference type="InterPro" id="IPR014729">
    <property type="entry name" value="Rossmann-like_a/b/a_fold"/>
</dbReference>
<dbReference type="EC" id="2.7.7.2" evidence="15"/>
<dbReference type="EC" id="2.7.1.26" evidence="15"/>
<dbReference type="Gene3D" id="3.40.50.620">
    <property type="entry name" value="HUPs"/>
    <property type="match status" value="1"/>
</dbReference>
<keyword evidence="9 15" id="KW-0418">Kinase</keyword>
<evidence type="ECO:0000256" key="11">
    <source>
        <dbReference type="ARBA" id="ARBA00022840"/>
    </source>
</evidence>
<evidence type="ECO:0000256" key="3">
    <source>
        <dbReference type="ARBA" id="ARBA00005201"/>
    </source>
</evidence>
<accession>A0A1H5Y2N8</accession>
<dbReference type="NCBIfam" id="NF004162">
    <property type="entry name" value="PRK05627.1-5"/>
    <property type="match status" value="1"/>
</dbReference>
<protein>
    <recommendedName>
        <fullName evidence="15">Riboflavin biosynthesis protein</fullName>
    </recommendedName>
    <domain>
        <recommendedName>
            <fullName evidence="15">Riboflavin kinase</fullName>
            <ecNumber evidence="15">2.7.1.26</ecNumber>
        </recommendedName>
        <alternativeName>
            <fullName evidence="15">Flavokinase</fullName>
        </alternativeName>
    </domain>
    <domain>
        <recommendedName>
            <fullName evidence="15">FMN adenylyltransferase</fullName>
            <ecNumber evidence="15">2.7.7.2</ecNumber>
        </recommendedName>
        <alternativeName>
            <fullName evidence="15">FAD pyrophosphorylase</fullName>
        </alternativeName>
        <alternativeName>
            <fullName evidence="15">FAD synthase</fullName>
        </alternativeName>
    </domain>
</protein>
<evidence type="ECO:0000256" key="7">
    <source>
        <dbReference type="ARBA" id="ARBA00022695"/>
    </source>
</evidence>
<feature type="domain" description="Riboflavin kinase" evidence="16">
    <location>
        <begin position="181"/>
        <end position="309"/>
    </location>
</feature>
<sequence length="322" mass="35852">MHTWRRTSAHAKMPIALTIGNFDGVHLGHQAMLARLKDAANQLGLPACAMTFEPHPREFFTSHQAPVRLTGLREKMNCLIRTGIDCIVICRFNSDFARLSPERFITHILNQELHVRWLLIGDDFRFGARRAGDSAMLQALSAENGFTVEVMPSVLVDNQRVSSSAIRQALVAGNLDEAGKLLGRPYNISGRVIDGDKLGRQIGFPTANIQLRHNPPLSGIFVVSVYGANPSSPEIPLPGVASLGVRPTIHENGKPVLEVHLFDFNNDIYGQRLRVDFLHKLRNEEKYADIGTLVRQIEKDVAQAKEFFMTPPAHFNRMCGAF</sequence>
<dbReference type="CDD" id="cd02064">
    <property type="entry name" value="FAD_synthetase_N"/>
    <property type="match status" value="1"/>
</dbReference>
<comment type="pathway">
    <text evidence="2 15">Cofactor biosynthesis; FAD biosynthesis; FAD from FMN: step 1/1.</text>
</comment>
<keyword evidence="7 15" id="KW-0548">Nucleotidyltransferase</keyword>
<dbReference type="NCBIfam" id="NF004163">
    <property type="entry name" value="PRK05627.1-6"/>
    <property type="match status" value="1"/>
</dbReference>
<organism evidence="17 18">
    <name type="scientific">Nitrosomonas ureae</name>
    <dbReference type="NCBI Taxonomy" id="44577"/>
    <lineage>
        <taxon>Bacteria</taxon>
        <taxon>Pseudomonadati</taxon>
        <taxon>Pseudomonadota</taxon>
        <taxon>Betaproteobacteria</taxon>
        <taxon>Nitrosomonadales</taxon>
        <taxon>Nitrosomonadaceae</taxon>
        <taxon>Nitrosomonas</taxon>
    </lineage>
</organism>
<dbReference type="PANTHER" id="PTHR22749:SF6">
    <property type="entry name" value="RIBOFLAVIN KINASE"/>
    <property type="match status" value="1"/>
</dbReference>
<dbReference type="SMART" id="SM00904">
    <property type="entry name" value="Flavokinase"/>
    <property type="match status" value="1"/>
</dbReference>
<reference evidence="17 18" key="1">
    <citation type="submission" date="2016-10" db="EMBL/GenBank/DDBJ databases">
        <authorList>
            <person name="de Groot N.N."/>
        </authorList>
    </citation>
    <scope>NUCLEOTIDE SEQUENCE [LARGE SCALE GENOMIC DNA]</scope>
    <source>
        <strain evidence="17 18">Nm13</strain>
    </source>
</reference>
<evidence type="ECO:0000256" key="1">
    <source>
        <dbReference type="ARBA" id="ARBA00002121"/>
    </source>
</evidence>
<evidence type="ECO:0000256" key="5">
    <source>
        <dbReference type="ARBA" id="ARBA00022643"/>
    </source>
</evidence>
<name>A0A1H5Y2N8_9PROT</name>
<dbReference type="InterPro" id="IPR023465">
    <property type="entry name" value="Riboflavin_kinase_dom_sf"/>
</dbReference>
<keyword evidence="10 15" id="KW-0274">FAD</keyword>
<dbReference type="Pfam" id="PF06574">
    <property type="entry name" value="FAD_syn"/>
    <property type="match status" value="1"/>
</dbReference>
<dbReference type="InterPro" id="IPR015864">
    <property type="entry name" value="FAD_synthase"/>
</dbReference>
<keyword evidence="6 15" id="KW-0808">Transferase</keyword>
<dbReference type="InterPro" id="IPR002606">
    <property type="entry name" value="Riboflavin_kinase_bac"/>
</dbReference>
<evidence type="ECO:0000259" key="16">
    <source>
        <dbReference type="SMART" id="SM00904"/>
    </source>
</evidence>
<evidence type="ECO:0000256" key="8">
    <source>
        <dbReference type="ARBA" id="ARBA00022741"/>
    </source>
</evidence>
<dbReference type="AlphaFoldDB" id="A0A1H5Y2N8"/>
<evidence type="ECO:0000313" key="17">
    <source>
        <dbReference type="EMBL" id="SEG18112.1"/>
    </source>
</evidence>
<dbReference type="FunFam" id="3.40.50.620:FF:000021">
    <property type="entry name" value="Riboflavin biosynthesis protein"/>
    <property type="match status" value="1"/>
</dbReference>
<dbReference type="GO" id="GO:0006747">
    <property type="term" value="P:FAD biosynthetic process"/>
    <property type="evidence" value="ECO:0007669"/>
    <property type="project" value="UniProtKB-UniRule"/>
</dbReference>